<dbReference type="Proteomes" id="UP000007350">
    <property type="component" value="Unassembled WGS sequence"/>
</dbReference>
<reference evidence="1 2" key="1">
    <citation type="journal article" date="2012" name="BMC Genomics">
        <title>Comparative genomic analysis of human infective Trypanosoma cruzi lineages with the bat-restricted subspecies T. cruzi marinkellei.</title>
        <authorList>
            <person name="Franzen O."/>
            <person name="Talavera-Lopez C."/>
            <person name="Ochaya S."/>
            <person name="Butler C.E."/>
            <person name="Messenger L.A."/>
            <person name="Lewis M.D."/>
            <person name="Llewellyn M.S."/>
            <person name="Marinkelle C.J."/>
            <person name="Tyler K.M."/>
            <person name="Miles M.A."/>
            <person name="Andersson B."/>
        </authorList>
    </citation>
    <scope>NUCLEOTIDE SEQUENCE [LARGE SCALE GENOMIC DNA]</scope>
    <source>
        <strain evidence="1 2">B7</strain>
    </source>
</reference>
<evidence type="ECO:0000313" key="1">
    <source>
        <dbReference type="EMBL" id="EKF27630.1"/>
    </source>
</evidence>
<dbReference type="EMBL" id="AHKC01017597">
    <property type="protein sequence ID" value="EKF27630.1"/>
    <property type="molecule type" value="Genomic_DNA"/>
</dbReference>
<gene>
    <name evidence="1" type="ORF">MOQ_008635</name>
</gene>
<name>K2MKG1_TRYCR</name>
<dbReference type="AlphaFoldDB" id="K2MKG1"/>
<organism evidence="1 2">
    <name type="scientific">Trypanosoma cruzi marinkellei</name>
    <dbReference type="NCBI Taxonomy" id="85056"/>
    <lineage>
        <taxon>Eukaryota</taxon>
        <taxon>Discoba</taxon>
        <taxon>Euglenozoa</taxon>
        <taxon>Kinetoplastea</taxon>
        <taxon>Metakinetoplastina</taxon>
        <taxon>Trypanosomatida</taxon>
        <taxon>Trypanosomatidae</taxon>
        <taxon>Trypanosoma</taxon>
        <taxon>Schizotrypanum</taxon>
    </lineage>
</organism>
<proteinExistence type="predicted"/>
<protein>
    <submittedName>
        <fullName evidence="1">Uncharacterized protein</fullName>
    </submittedName>
</protein>
<evidence type="ECO:0000313" key="2">
    <source>
        <dbReference type="Proteomes" id="UP000007350"/>
    </source>
</evidence>
<accession>K2MKG1</accession>
<comment type="caution">
    <text evidence="1">The sequence shown here is derived from an EMBL/GenBank/DDBJ whole genome shotgun (WGS) entry which is preliminary data.</text>
</comment>
<keyword evidence="2" id="KW-1185">Reference proteome</keyword>
<sequence length="282" mass="30937">MLFLLPAFVFFSCFFLVFFFSNGAGWVDIFSGCGKEVGRSMAALVVVQRFRECQNLLDSVVANLSAISNLTSQRIVVEESIRRTGCPAASVTAIDNALRCCTDPLGMLLAFPQSAVELIIAQHTEDVSALLRSLGKSQQMWCSKLQQAKEASQQRQQQGASMTNVAASAVFQVGGKQCQEKASQSPQVMLGMHALLAVLAQMHGWLQELILALRADLANPPRAVQLPQCLTRYSSPMEGASCCTAILPLESALEQLPERVQREWELCKERHMVDEAWVLLAS</sequence>
<dbReference type="OrthoDB" id="261287at2759"/>